<dbReference type="InterPro" id="IPR045165">
    <property type="entry name" value="Nitrobindin"/>
</dbReference>
<sequence length="168" mass="18537">MAFELPSDLHPDVAPLAWMLGTWRGNGHGDYPTIDKHEFGQELIFTHDGRPFLQYLSRTWVVDDAGEHVREDMVETGFLRGTSDGKGTARVEMVVAHHTGVVEIYYGEASGGRLDLSTDAVARTESAHEVVGATRLYGNVEGDLLYAYDVAAEGHALQPRAWARLQRG</sequence>
<gene>
    <name evidence="3" type="ORF">GCM10009737_16570</name>
</gene>
<name>A0ABN2P9R6_9ACTN</name>
<feature type="binding site" evidence="1">
    <location>
        <position position="33"/>
    </location>
    <ligand>
        <name>heme b</name>
        <dbReference type="ChEBI" id="CHEBI:60344"/>
    </ligand>
</feature>
<reference evidence="3 4" key="1">
    <citation type="journal article" date="2019" name="Int. J. Syst. Evol. Microbiol.">
        <title>The Global Catalogue of Microorganisms (GCM) 10K type strain sequencing project: providing services to taxonomists for standard genome sequencing and annotation.</title>
        <authorList>
            <consortium name="The Broad Institute Genomics Platform"/>
            <consortium name="The Broad Institute Genome Sequencing Center for Infectious Disease"/>
            <person name="Wu L."/>
            <person name="Ma J."/>
        </authorList>
    </citation>
    <scope>NUCLEOTIDE SEQUENCE [LARGE SCALE GENOMIC DNA]</scope>
    <source>
        <strain evidence="3 4">JCM 14046</strain>
    </source>
</reference>
<dbReference type="InterPro" id="IPR012674">
    <property type="entry name" value="Calycin"/>
</dbReference>
<dbReference type="InterPro" id="IPR022939">
    <property type="entry name" value="Nb(III)_bact/plant"/>
</dbReference>
<evidence type="ECO:0000313" key="3">
    <source>
        <dbReference type="EMBL" id="GAA1915817.1"/>
    </source>
</evidence>
<feature type="short sequence motif" description="GXWXGXG" evidence="1">
    <location>
        <begin position="21"/>
        <end position="27"/>
    </location>
</feature>
<dbReference type="Gene3D" id="2.40.128.20">
    <property type="match status" value="1"/>
</dbReference>
<evidence type="ECO:0000259" key="2">
    <source>
        <dbReference type="Pfam" id="PF08768"/>
    </source>
</evidence>
<dbReference type="RefSeq" id="WP_344006027.1">
    <property type="nucleotide sequence ID" value="NZ_BAAAMY010000004.1"/>
</dbReference>
<dbReference type="EMBL" id="BAAAMY010000004">
    <property type="protein sequence ID" value="GAA1915817.1"/>
    <property type="molecule type" value="Genomic_DNA"/>
</dbReference>
<evidence type="ECO:0000256" key="1">
    <source>
        <dbReference type="HAMAP-Rule" id="MF_01297"/>
    </source>
</evidence>
<dbReference type="PANTHER" id="PTHR15854:SF4">
    <property type="entry name" value="PEROXYNITRITE ISOMERASE THAP4"/>
    <property type="match status" value="1"/>
</dbReference>
<dbReference type="HAMAP" id="MF_01297">
    <property type="entry name" value="nitrobindin"/>
    <property type="match status" value="1"/>
</dbReference>
<accession>A0ABN2P9R6</accession>
<organism evidence="3 4">
    <name type="scientific">Nocardioides lentus</name>
    <dbReference type="NCBI Taxonomy" id="338077"/>
    <lineage>
        <taxon>Bacteria</taxon>
        <taxon>Bacillati</taxon>
        <taxon>Actinomycetota</taxon>
        <taxon>Actinomycetes</taxon>
        <taxon>Propionibacteriales</taxon>
        <taxon>Nocardioidaceae</taxon>
        <taxon>Nocardioides</taxon>
    </lineage>
</organism>
<dbReference type="Pfam" id="PF08768">
    <property type="entry name" value="THAP4_heme-bd"/>
    <property type="match status" value="1"/>
</dbReference>
<comment type="caution">
    <text evidence="1">Lacks conserved residue(s) required for the propagation of feature annotation.</text>
</comment>
<dbReference type="PANTHER" id="PTHR15854">
    <property type="entry name" value="THAP4 PROTEIN"/>
    <property type="match status" value="1"/>
</dbReference>
<dbReference type="Proteomes" id="UP001501612">
    <property type="component" value="Unassembled WGS sequence"/>
</dbReference>
<dbReference type="SUPFAM" id="SSF50814">
    <property type="entry name" value="Lipocalins"/>
    <property type="match status" value="1"/>
</dbReference>
<comment type="similarity">
    <text evidence="1">Belongs to the nitrobindin family.</text>
</comment>
<feature type="domain" description="THAP4-like heme-binding" evidence="2">
    <location>
        <begin position="13"/>
        <end position="167"/>
    </location>
</feature>
<comment type="caution">
    <text evidence="3">The sequence shown here is derived from an EMBL/GenBank/DDBJ whole genome shotgun (WGS) entry which is preliminary data.</text>
</comment>
<dbReference type="InterPro" id="IPR014878">
    <property type="entry name" value="THAP4-like_heme-bd"/>
</dbReference>
<dbReference type="CDD" id="cd07828">
    <property type="entry name" value="lipocalin_heme-bd-THAP4-like"/>
    <property type="match status" value="1"/>
</dbReference>
<keyword evidence="4" id="KW-1185">Reference proteome</keyword>
<comment type="caution">
    <text evidence="1">Lacks the conserved His residue that binds heme iron in the nitrobindin family.</text>
</comment>
<evidence type="ECO:0000313" key="4">
    <source>
        <dbReference type="Proteomes" id="UP001501612"/>
    </source>
</evidence>
<protein>
    <recommendedName>
        <fullName evidence="1">Ferric nitrobindin-like protein</fullName>
    </recommendedName>
</protein>
<proteinExistence type="inferred from homology"/>